<protein>
    <submittedName>
        <fullName evidence="1">Uncharacterized protein</fullName>
    </submittedName>
</protein>
<accession>A0A975BE60</accession>
<organism evidence="1 2">
    <name type="scientific">Desulfonema magnum</name>
    <dbReference type="NCBI Taxonomy" id="45655"/>
    <lineage>
        <taxon>Bacteria</taxon>
        <taxon>Pseudomonadati</taxon>
        <taxon>Thermodesulfobacteriota</taxon>
        <taxon>Desulfobacteria</taxon>
        <taxon>Desulfobacterales</taxon>
        <taxon>Desulfococcaceae</taxon>
        <taxon>Desulfonema</taxon>
    </lineage>
</organism>
<evidence type="ECO:0000313" key="1">
    <source>
        <dbReference type="EMBL" id="QTA84034.1"/>
    </source>
</evidence>
<name>A0A975BE60_9BACT</name>
<dbReference type="AlphaFoldDB" id="A0A975BE60"/>
<sequence>MEIKYLTISFQYLSGKETRLFSRNDPPPVKEKAGFLRHSQKKRCIRNF</sequence>
<gene>
    <name evidence="1" type="ORF">dnm_000260</name>
</gene>
<dbReference type="KEGG" id="dmm:dnm_000260"/>
<reference evidence="1" key="1">
    <citation type="journal article" date="2021" name="Microb. Physiol.">
        <title>Proteogenomic Insights into the Physiology of Marine, Sulfate-Reducing, Filamentous Desulfonema limicola and Desulfonema magnum.</title>
        <authorList>
            <person name="Schnaars V."/>
            <person name="Wohlbrand L."/>
            <person name="Scheve S."/>
            <person name="Hinrichs C."/>
            <person name="Reinhardt R."/>
            <person name="Rabus R."/>
        </authorList>
    </citation>
    <scope>NUCLEOTIDE SEQUENCE</scope>
    <source>
        <strain evidence="1">4be13</strain>
    </source>
</reference>
<dbReference type="EMBL" id="CP061800">
    <property type="protein sequence ID" value="QTA84034.1"/>
    <property type="molecule type" value="Genomic_DNA"/>
</dbReference>
<proteinExistence type="predicted"/>
<keyword evidence="2" id="KW-1185">Reference proteome</keyword>
<dbReference type="Proteomes" id="UP000663722">
    <property type="component" value="Chromosome"/>
</dbReference>
<evidence type="ECO:0000313" key="2">
    <source>
        <dbReference type="Proteomes" id="UP000663722"/>
    </source>
</evidence>